<keyword evidence="10" id="KW-0576">Peroxisome</keyword>
<dbReference type="Pfam" id="PF00199">
    <property type="entry name" value="Catalase"/>
    <property type="match status" value="1"/>
</dbReference>
<evidence type="ECO:0000256" key="13">
    <source>
        <dbReference type="PIRSR" id="PIRSR038928-1"/>
    </source>
</evidence>
<feature type="active site" evidence="13">
    <location>
        <position position="65"/>
    </location>
</feature>
<keyword evidence="6 14" id="KW-0349">Heme</keyword>
<dbReference type="PROSITE" id="PS00437">
    <property type="entry name" value="CATALASE_1"/>
    <property type="match status" value="1"/>
</dbReference>
<dbReference type="FunFam" id="2.40.180.10:FF:000002">
    <property type="entry name" value="Catalase"/>
    <property type="match status" value="1"/>
</dbReference>
<accession>D8QW05</accession>
<dbReference type="InterPro" id="IPR024708">
    <property type="entry name" value="Catalase_AS"/>
</dbReference>
<protein>
    <recommendedName>
        <fullName evidence="4 15">Catalase</fullName>
        <ecNumber evidence="4 15">1.11.1.6</ecNumber>
    </recommendedName>
</protein>
<dbReference type="HOGENOM" id="CLU_010645_4_0_1"/>
<evidence type="ECO:0000256" key="1">
    <source>
        <dbReference type="ARBA" id="ARBA00001971"/>
    </source>
</evidence>
<evidence type="ECO:0000313" key="19">
    <source>
        <dbReference type="Proteomes" id="UP000001514"/>
    </source>
</evidence>
<dbReference type="CDD" id="cd08154">
    <property type="entry name" value="catalase_clade_1"/>
    <property type="match status" value="1"/>
</dbReference>
<evidence type="ECO:0000256" key="3">
    <source>
        <dbReference type="ARBA" id="ARBA00005329"/>
    </source>
</evidence>
<dbReference type="AlphaFoldDB" id="D8QW05"/>
<dbReference type="InterPro" id="IPR024711">
    <property type="entry name" value="Catalase_clade1/3"/>
</dbReference>
<dbReference type="GO" id="GO:0004096">
    <property type="term" value="F:catalase activity"/>
    <property type="evidence" value="ECO:0000318"/>
    <property type="project" value="GO_Central"/>
</dbReference>
<dbReference type="Proteomes" id="UP000001514">
    <property type="component" value="Unassembled WGS sequence"/>
</dbReference>
<dbReference type="PRINTS" id="PR00067">
    <property type="entry name" value="CATALASE"/>
</dbReference>
<evidence type="ECO:0000256" key="2">
    <source>
        <dbReference type="ARBA" id="ARBA00004275"/>
    </source>
</evidence>
<dbReference type="PANTHER" id="PTHR11465:SF23">
    <property type="entry name" value="CATALASE-2"/>
    <property type="match status" value="1"/>
</dbReference>
<dbReference type="GO" id="GO:0005737">
    <property type="term" value="C:cytoplasm"/>
    <property type="evidence" value="ECO:0000318"/>
    <property type="project" value="GO_Central"/>
</dbReference>
<evidence type="ECO:0000313" key="18">
    <source>
        <dbReference type="EMBL" id="EFJ36549.1"/>
    </source>
</evidence>
<dbReference type="OMA" id="PNSYGRW"/>
<dbReference type="eggNOG" id="KOG0047">
    <property type="taxonomic scope" value="Eukaryota"/>
</dbReference>
<proteinExistence type="inferred from homology"/>
<evidence type="ECO:0000256" key="8">
    <source>
        <dbReference type="ARBA" id="ARBA00023002"/>
    </source>
</evidence>
<evidence type="ECO:0000256" key="15">
    <source>
        <dbReference type="RuleBase" id="RU000498"/>
    </source>
</evidence>
<organism evidence="19">
    <name type="scientific">Selaginella moellendorffii</name>
    <name type="common">Spikemoss</name>
    <dbReference type="NCBI Taxonomy" id="88036"/>
    <lineage>
        <taxon>Eukaryota</taxon>
        <taxon>Viridiplantae</taxon>
        <taxon>Streptophyta</taxon>
        <taxon>Embryophyta</taxon>
        <taxon>Tracheophyta</taxon>
        <taxon>Lycopodiopsida</taxon>
        <taxon>Selaginellales</taxon>
        <taxon>Selaginellaceae</taxon>
        <taxon>Selaginella</taxon>
    </lineage>
</organism>
<evidence type="ECO:0000256" key="4">
    <source>
        <dbReference type="ARBA" id="ARBA00012314"/>
    </source>
</evidence>
<keyword evidence="19" id="KW-1185">Reference proteome</keyword>
<sequence>MDPYKYRPSSAYNSAHFTTNTGAPVWNNNASLTVGSRGPILLEDYHLVEKLAQFDRERIPERVVHARGASAKGFFEVTHDVSHLTCADFLRAPGVQTPVIVRFSTVIHERGSPETLRDPRGFAVKFYTREGNFDMVGNNFPVFFVRDGMKFPDMVHALKPNPRTHIQFSHHPESLHMFTFLLDDIGIPLNYRHMEGFGVHTFTLVNRAGKCSYVKFHWKPTCGVKSLLEEQAVIVGGSNHSHATQDLQDSIAAGNYPEWKLFIQTMEIKNENNYDFDPLDVTKTWPEDLFPLQPVGRLVLNKNIDNFFAENEQLAFCPALVVPGVYYTDDKLLQTRIFSYADTQRHRLGPNYLLLPANAPKCAHHNNHHEGFMNFTHRDEEVNYFPSRFDPCRHAERVPIPSHPLGGRREKVMIEKENNFAQPGARFRSWPADRQERFIARVVDALSDPRVTHEIRSIWLSYWSQADRMLGQKIATKLNVKANM</sequence>
<dbReference type="SUPFAM" id="SSF56634">
    <property type="entry name" value="Heme-dependent catalase-like"/>
    <property type="match status" value="1"/>
</dbReference>
<evidence type="ECO:0000256" key="7">
    <source>
        <dbReference type="ARBA" id="ARBA00022723"/>
    </source>
</evidence>
<dbReference type="Gramene" id="EFJ36549">
    <property type="protein sequence ID" value="EFJ36549"/>
    <property type="gene ID" value="SELMODRAFT_438313"/>
</dbReference>
<keyword evidence="11 15" id="KW-0376">Hydrogen peroxide</keyword>
<dbReference type="FunCoup" id="D8QW05">
    <property type="interactions" value="1989"/>
</dbReference>
<name>D8QW05_SELML</name>
<dbReference type="Gene3D" id="2.40.180.10">
    <property type="entry name" value="Catalase core domain"/>
    <property type="match status" value="1"/>
</dbReference>
<reference evidence="18 19" key="1">
    <citation type="journal article" date="2011" name="Science">
        <title>The Selaginella genome identifies genetic changes associated with the evolution of vascular plants.</title>
        <authorList>
            <person name="Banks J.A."/>
            <person name="Nishiyama T."/>
            <person name="Hasebe M."/>
            <person name="Bowman J.L."/>
            <person name="Gribskov M."/>
            <person name="dePamphilis C."/>
            <person name="Albert V.A."/>
            <person name="Aono N."/>
            <person name="Aoyama T."/>
            <person name="Ambrose B.A."/>
            <person name="Ashton N.W."/>
            <person name="Axtell M.J."/>
            <person name="Barker E."/>
            <person name="Barker M.S."/>
            <person name="Bennetzen J.L."/>
            <person name="Bonawitz N.D."/>
            <person name="Chapple C."/>
            <person name="Cheng C."/>
            <person name="Correa L.G."/>
            <person name="Dacre M."/>
            <person name="DeBarry J."/>
            <person name="Dreyer I."/>
            <person name="Elias M."/>
            <person name="Engstrom E.M."/>
            <person name="Estelle M."/>
            <person name="Feng L."/>
            <person name="Finet C."/>
            <person name="Floyd S.K."/>
            <person name="Frommer W.B."/>
            <person name="Fujita T."/>
            <person name="Gramzow L."/>
            <person name="Gutensohn M."/>
            <person name="Harholt J."/>
            <person name="Hattori M."/>
            <person name="Heyl A."/>
            <person name="Hirai T."/>
            <person name="Hiwatashi Y."/>
            <person name="Ishikawa M."/>
            <person name="Iwata M."/>
            <person name="Karol K.G."/>
            <person name="Koehler B."/>
            <person name="Kolukisaoglu U."/>
            <person name="Kubo M."/>
            <person name="Kurata T."/>
            <person name="Lalonde S."/>
            <person name="Li K."/>
            <person name="Li Y."/>
            <person name="Litt A."/>
            <person name="Lyons E."/>
            <person name="Manning G."/>
            <person name="Maruyama T."/>
            <person name="Michael T.P."/>
            <person name="Mikami K."/>
            <person name="Miyazaki S."/>
            <person name="Morinaga S."/>
            <person name="Murata T."/>
            <person name="Mueller-Roeber B."/>
            <person name="Nelson D.R."/>
            <person name="Obara M."/>
            <person name="Oguri Y."/>
            <person name="Olmstead R.G."/>
            <person name="Onodera N."/>
            <person name="Petersen B.L."/>
            <person name="Pils B."/>
            <person name="Prigge M."/>
            <person name="Rensing S.A."/>
            <person name="Riano-Pachon D.M."/>
            <person name="Roberts A.W."/>
            <person name="Sato Y."/>
            <person name="Scheller H.V."/>
            <person name="Schulz B."/>
            <person name="Schulz C."/>
            <person name="Shakirov E.V."/>
            <person name="Shibagaki N."/>
            <person name="Shinohara N."/>
            <person name="Shippen D.E."/>
            <person name="Soerensen I."/>
            <person name="Sotooka R."/>
            <person name="Sugimoto N."/>
            <person name="Sugita M."/>
            <person name="Sumikawa N."/>
            <person name="Tanurdzic M."/>
            <person name="Theissen G."/>
            <person name="Ulvskov P."/>
            <person name="Wakazuki S."/>
            <person name="Weng J.K."/>
            <person name="Willats W.W."/>
            <person name="Wipf D."/>
            <person name="Wolf P.G."/>
            <person name="Yang L."/>
            <person name="Zimmer A.D."/>
            <person name="Zhu Q."/>
            <person name="Mitros T."/>
            <person name="Hellsten U."/>
            <person name="Loque D."/>
            <person name="Otillar R."/>
            <person name="Salamov A."/>
            <person name="Schmutz J."/>
            <person name="Shapiro H."/>
            <person name="Lindquist E."/>
            <person name="Lucas S."/>
            <person name="Rokhsar D."/>
            <person name="Grigoriev I.V."/>
        </authorList>
    </citation>
    <scope>NUCLEOTIDE SEQUENCE [LARGE SCALE GENOMIC DNA]</scope>
</reference>
<evidence type="ECO:0000256" key="10">
    <source>
        <dbReference type="ARBA" id="ARBA00023140"/>
    </source>
</evidence>
<feature type="active site" evidence="13">
    <location>
        <position position="138"/>
    </location>
</feature>
<feature type="binding site" description="axial binding residue" evidence="14">
    <location>
        <position position="340"/>
    </location>
    <ligand>
        <name>heme</name>
        <dbReference type="ChEBI" id="CHEBI:30413"/>
    </ligand>
    <ligandPart>
        <name>Fe</name>
        <dbReference type="ChEBI" id="CHEBI:18248"/>
    </ligandPart>
</feature>
<comment type="similarity">
    <text evidence="3 15">Belongs to the catalase family.</text>
</comment>
<dbReference type="GO" id="GO:0046872">
    <property type="term" value="F:metal ion binding"/>
    <property type="evidence" value="ECO:0007669"/>
    <property type="project" value="UniProtKB-KW"/>
</dbReference>
<feature type="domain" description="Catalase core" evidence="17">
    <location>
        <begin position="18"/>
        <end position="393"/>
    </location>
</feature>
<evidence type="ECO:0000256" key="16">
    <source>
        <dbReference type="RuleBase" id="RU004142"/>
    </source>
</evidence>
<evidence type="ECO:0000256" key="14">
    <source>
        <dbReference type="PIRSR" id="PIRSR038928-2"/>
    </source>
</evidence>
<comment type="subcellular location">
    <subcellularLocation>
        <location evidence="2">Peroxisome</location>
    </subcellularLocation>
</comment>
<comment type="catalytic activity">
    <reaction evidence="12 15">
        <text>2 H2O2 = O2 + 2 H2O</text>
        <dbReference type="Rhea" id="RHEA:20309"/>
        <dbReference type="ChEBI" id="CHEBI:15377"/>
        <dbReference type="ChEBI" id="CHEBI:15379"/>
        <dbReference type="ChEBI" id="CHEBI:16240"/>
        <dbReference type="EC" id="1.11.1.6"/>
    </reaction>
</comment>
<dbReference type="PANTHER" id="PTHR11465">
    <property type="entry name" value="CATALASE"/>
    <property type="match status" value="1"/>
</dbReference>
<comment type="function">
    <text evidence="16">Catalyzes the degradation of hydrogen peroxide (H(2)O(2)) generated by peroxisomal oxidases to water and oxygen, thereby protecting cells from the toxic effects of hydrogen peroxide.</text>
</comment>
<evidence type="ECO:0000259" key="17">
    <source>
        <dbReference type="SMART" id="SM01060"/>
    </source>
</evidence>
<dbReference type="PROSITE" id="PS00438">
    <property type="entry name" value="CATALASE_2"/>
    <property type="match status" value="1"/>
</dbReference>
<keyword evidence="5 15" id="KW-0575">Peroxidase</keyword>
<evidence type="ECO:0000256" key="9">
    <source>
        <dbReference type="ARBA" id="ARBA00023004"/>
    </source>
</evidence>
<dbReference type="GO" id="GO:0005777">
    <property type="term" value="C:peroxisome"/>
    <property type="evidence" value="ECO:0007669"/>
    <property type="project" value="UniProtKB-SubCell"/>
</dbReference>
<dbReference type="InterPro" id="IPR002226">
    <property type="entry name" value="Catalase_haem_BS"/>
</dbReference>
<dbReference type="GO" id="GO:0020037">
    <property type="term" value="F:heme binding"/>
    <property type="evidence" value="ECO:0000318"/>
    <property type="project" value="GO_Central"/>
</dbReference>
<evidence type="ECO:0000256" key="5">
    <source>
        <dbReference type="ARBA" id="ARBA00022559"/>
    </source>
</evidence>
<dbReference type="InParanoid" id="D8QW05"/>
<evidence type="ECO:0000256" key="11">
    <source>
        <dbReference type="ARBA" id="ARBA00023324"/>
    </source>
</evidence>
<dbReference type="Pfam" id="PF06628">
    <property type="entry name" value="Catalase-rel"/>
    <property type="match status" value="1"/>
</dbReference>
<dbReference type="SMART" id="SM01060">
    <property type="entry name" value="Catalase"/>
    <property type="match status" value="1"/>
</dbReference>
<dbReference type="InterPro" id="IPR020835">
    <property type="entry name" value="Catalase_sf"/>
</dbReference>
<evidence type="ECO:0000256" key="12">
    <source>
        <dbReference type="ARBA" id="ARBA00049254"/>
    </source>
</evidence>
<dbReference type="GO" id="GO:0042542">
    <property type="term" value="P:response to hydrogen peroxide"/>
    <property type="evidence" value="ECO:0000318"/>
    <property type="project" value="GO_Central"/>
</dbReference>
<keyword evidence="8 15" id="KW-0560">Oxidoreductase</keyword>
<dbReference type="InterPro" id="IPR018028">
    <property type="entry name" value="Catalase"/>
</dbReference>
<comment type="cofactor">
    <cofactor evidence="1 14">
        <name>heme</name>
        <dbReference type="ChEBI" id="CHEBI:30413"/>
    </cofactor>
</comment>
<dbReference type="GO" id="GO:0042744">
    <property type="term" value="P:hydrogen peroxide catabolic process"/>
    <property type="evidence" value="ECO:0000318"/>
    <property type="project" value="GO_Central"/>
</dbReference>
<evidence type="ECO:0000256" key="6">
    <source>
        <dbReference type="ARBA" id="ARBA00022617"/>
    </source>
</evidence>
<dbReference type="InterPro" id="IPR011614">
    <property type="entry name" value="Catalase_core"/>
</dbReference>
<dbReference type="KEGG" id="smo:SELMODRAFT_438313"/>
<dbReference type="STRING" id="88036.D8QW05"/>
<dbReference type="EC" id="1.11.1.6" evidence="4 15"/>
<dbReference type="PIRSF" id="PIRSF038928">
    <property type="entry name" value="Catalase_clade1-3"/>
    <property type="match status" value="1"/>
</dbReference>
<keyword evidence="7 14" id="KW-0479">Metal-binding</keyword>
<dbReference type="InterPro" id="IPR010582">
    <property type="entry name" value="Catalase_immune_responsive"/>
</dbReference>
<gene>
    <name evidence="18" type="ORF">SELMODRAFT_438313</name>
</gene>
<dbReference type="EMBL" id="GL377567">
    <property type="protein sequence ID" value="EFJ36549.1"/>
    <property type="molecule type" value="Genomic_DNA"/>
</dbReference>
<keyword evidence="9 14" id="KW-0408">Iron</keyword>
<dbReference type="PROSITE" id="PS51402">
    <property type="entry name" value="CATALASE_3"/>
    <property type="match status" value="1"/>
</dbReference>